<dbReference type="AlphaFoldDB" id="A0A0H5Q6T2"/>
<proteinExistence type="predicted"/>
<organism evidence="1">
    <name type="scientific">uncultured prokaryote</name>
    <dbReference type="NCBI Taxonomy" id="198431"/>
    <lineage>
        <taxon>unclassified sequences</taxon>
        <taxon>environmental samples</taxon>
    </lineage>
</organism>
<reference evidence="1" key="1">
    <citation type="submission" date="2015-06" db="EMBL/GenBank/DDBJ databases">
        <authorList>
            <person name="Joergensen T."/>
        </authorList>
    </citation>
    <scope>NUCLEOTIDE SEQUENCE</scope>
    <source>
        <strain evidence="1">RGFK1380</strain>
    </source>
</reference>
<protein>
    <submittedName>
        <fullName evidence="1">Uncharacterized protein</fullName>
    </submittedName>
</protein>
<sequence>MNKERILKGVIELEKQEVKVECLFGKDDVKDIFVHSFRLFLMQNFSKELPNLYSLKDNRLEMLGDQKSCIFK</sequence>
<reference evidence="1" key="2">
    <citation type="submission" date="2015-07" db="EMBL/GenBank/DDBJ databases">
        <title>Plasmids, circular viruses and viroids from rat gut.</title>
        <authorList>
            <person name="Jorgensen T.J."/>
            <person name="Hansen M.A."/>
            <person name="Xu Z."/>
            <person name="Tabak M.A."/>
            <person name="Sorensen S.J."/>
            <person name="Hansen L.H."/>
        </authorList>
    </citation>
    <scope>NUCLEOTIDE SEQUENCE</scope>
    <source>
        <strain evidence="1">RGFK1380</strain>
    </source>
</reference>
<evidence type="ECO:0000313" key="1">
    <source>
        <dbReference type="EMBL" id="CRY97139.1"/>
    </source>
</evidence>
<dbReference type="EMBL" id="LN853941">
    <property type="protein sequence ID" value="CRY97139.1"/>
    <property type="molecule type" value="Genomic_DNA"/>
</dbReference>
<accession>A0A0H5Q6T2</accession>
<name>A0A0H5Q6T2_9ZZZZ</name>